<keyword evidence="4" id="KW-1185">Reference proteome</keyword>
<keyword evidence="1" id="KW-0812">Transmembrane</keyword>
<evidence type="ECO:0000259" key="2">
    <source>
        <dbReference type="PROSITE" id="PS50887"/>
    </source>
</evidence>
<feature type="transmembrane region" description="Helical" evidence="1">
    <location>
        <begin position="141"/>
        <end position="157"/>
    </location>
</feature>
<dbReference type="PANTHER" id="PTHR46663">
    <property type="entry name" value="DIGUANYLATE CYCLASE DGCT-RELATED"/>
    <property type="match status" value="1"/>
</dbReference>
<dbReference type="Pfam" id="PF00990">
    <property type="entry name" value="GGDEF"/>
    <property type="match status" value="1"/>
</dbReference>
<dbReference type="PROSITE" id="PS50887">
    <property type="entry name" value="GGDEF"/>
    <property type="match status" value="1"/>
</dbReference>
<dbReference type="SUPFAM" id="SSF55073">
    <property type="entry name" value="Nucleotide cyclase"/>
    <property type="match status" value="1"/>
</dbReference>
<keyword evidence="1" id="KW-1133">Transmembrane helix</keyword>
<dbReference type="SMART" id="SM00267">
    <property type="entry name" value="GGDEF"/>
    <property type="match status" value="1"/>
</dbReference>
<feature type="transmembrane region" description="Helical" evidence="1">
    <location>
        <begin position="293"/>
        <end position="315"/>
    </location>
</feature>
<feature type="transmembrane region" description="Helical" evidence="1">
    <location>
        <begin position="177"/>
        <end position="197"/>
    </location>
</feature>
<dbReference type="PANTHER" id="PTHR46663:SF2">
    <property type="entry name" value="GGDEF DOMAIN-CONTAINING PROTEIN"/>
    <property type="match status" value="1"/>
</dbReference>
<feature type="transmembrane region" description="Helical" evidence="1">
    <location>
        <begin position="209"/>
        <end position="228"/>
    </location>
</feature>
<gene>
    <name evidence="3" type="ORF">GPAL_1839</name>
</gene>
<dbReference type="InterPro" id="IPR011623">
    <property type="entry name" value="7TMR_DISM_rcpt_extracell_dom1"/>
</dbReference>
<reference evidence="4" key="1">
    <citation type="journal article" date="2014" name="Environ. Microbiol.">
        <title>Comparative genomics of the marine bacterial genus Glaciecola reveals the high degree of genomic diversity and genomic characteristic for cold adaptation.</title>
        <authorList>
            <person name="Qin Q.L."/>
            <person name="Xie B.B."/>
            <person name="Yu Y."/>
            <person name="Shu Y.L."/>
            <person name="Rong J.C."/>
            <person name="Zhang Y.J."/>
            <person name="Zhao D.L."/>
            <person name="Chen X.L."/>
            <person name="Zhang X.Y."/>
            <person name="Chen B."/>
            <person name="Zhou B.C."/>
            <person name="Zhang Y.Z."/>
        </authorList>
    </citation>
    <scope>NUCLEOTIDE SEQUENCE [LARGE SCALE GENOMIC DNA]</scope>
    <source>
        <strain evidence="4">ACAM 615</strain>
    </source>
</reference>
<dbReference type="AlphaFoldDB" id="K6YXJ6"/>
<dbReference type="EMBL" id="BAEQ01000028">
    <property type="protein sequence ID" value="GAC28701.1"/>
    <property type="molecule type" value="Genomic_DNA"/>
</dbReference>
<keyword evidence="1" id="KW-0472">Membrane</keyword>
<organism evidence="3 4">
    <name type="scientific">Brumicola pallidula DSM 14239 = ACAM 615</name>
    <dbReference type="NCBI Taxonomy" id="1121922"/>
    <lineage>
        <taxon>Bacteria</taxon>
        <taxon>Pseudomonadati</taxon>
        <taxon>Pseudomonadota</taxon>
        <taxon>Gammaproteobacteria</taxon>
        <taxon>Alteromonadales</taxon>
        <taxon>Alteromonadaceae</taxon>
        <taxon>Brumicola</taxon>
    </lineage>
</organism>
<dbReference type="InterPro" id="IPR000160">
    <property type="entry name" value="GGDEF_dom"/>
</dbReference>
<protein>
    <recommendedName>
        <fullName evidence="2">GGDEF domain-containing protein</fullName>
    </recommendedName>
</protein>
<feature type="transmembrane region" description="Helical" evidence="1">
    <location>
        <begin position="269"/>
        <end position="287"/>
    </location>
</feature>
<dbReference type="STRING" id="1121922.GCA_000428905_02009"/>
<feature type="transmembrane region" description="Helical" evidence="1">
    <location>
        <begin position="240"/>
        <end position="257"/>
    </location>
</feature>
<dbReference type="Gene3D" id="3.30.70.270">
    <property type="match status" value="1"/>
</dbReference>
<dbReference type="NCBIfam" id="TIGR00254">
    <property type="entry name" value="GGDEF"/>
    <property type="match status" value="1"/>
</dbReference>
<proteinExistence type="predicted"/>
<dbReference type="CDD" id="cd01949">
    <property type="entry name" value="GGDEF"/>
    <property type="match status" value="1"/>
</dbReference>
<comment type="caution">
    <text evidence="3">The sequence shown here is derived from an EMBL/GenBank/DDBJ whole genome shotgun (WGS) entry which is preliminary data.</text>
</comment>
<feature type="domain" description="GGDEF" evidence="2">
    <location>
        <begin position="362"/>
        <end position="493"/>
    </location>
</feature>
<dbReference type="InterPro" id="IPR043128">
    <property type="entry name" value="Rev_trsase/Diguanyl_cyclase"/>
</dbReference>
<evidence type="ECO:0000256" key="1">
    <source>
        <dbReference type="SAM" id="Phobius"/>
    </source>
</evidence>
<evidence type="ECO:0000313" key="4">
    <source>
        <dbReference type="Proteomes" id="UP000006251"/>
    </source>
</evidence>
<dbReference type="InterPro" id="IPR029787">
    <property type="entry name" value="Nucleotide_cyclase"/>
</dbReference>
<sequence>MILLVDQQIVTEVSPQQSEKTRIRMPLGKSVIRLTCSLSQQAVFSFNRDEIVNFTLGDQGGSISQIRANKPSFVLPIGEFSADFTIVSHHEYLQQFVWQDFASYVNQSLINNITMGAFYGLCLTLILYVFFMGRILSDKRFELYSLYVFCAAIFFLLQEGQLNLFVPEHAFVLSHQFFLIFAGLTVFTATIFIVRLTDLHLAWPKVSRYGLHGNATIVLLASIAMSFLEHNMVSFWLGKVMSNLTLIIMLILLYLLITQSYRGVRMAWLVLFSLLLMVIAMIFRLVLTDVNPFLNRYALIIAFAVEAFMLAVVVSSRIKDLKLDKIKAQIDANTDVLCNVLNRRGWGNKADELLQYQEQNQGVLSLLYIDINDFKVINDTHGHDCGDQVLQIIAKIIQNQIRTKDLVGRVGGDEFVALGHFDNTYEANQFALRIDQTLRDLSIRIDGLDNIKVSASVGHVIFESAPDSVAKMLKSADKSMYKVKQGSKLIKNY</sequence>
<dbReference type="Pfam" id="PF07695">
    <property type="entry name" value="7TMR-DISM_7TM"/>
    <property type="match status" value="1"/>
</dbReference>
<feature type="transmembrane region" description="Helical" evidence="1">
    <location>
        <begin position="109"/>
        <end position="129"/>
    </location>
</feature>
<accession>K6YXJ6</accession>
<evidence type="ECO:0000313" key="3">
    <source>
        <dbReference type="EMBL" id="GAC28701.1"/>
    </source>
</evidence>
<dbReference type="Proteomes" id="UP000006251">
    <property type="component" value="Unassembled WGS sequence"/>
</dbReference>
<name>K6YXJ6_9ALTE</name>
<dbReference type="InterPro" id="IPR052163">
    <property type="entry name" value="DGC-Regulatory_Protein"/>
</dbReference>